<reference evidence="2 3" key="1">
    <citation type="submission" date="2021-03" db="EMBL/GenBank/DDBJ databases">
        <title>Genomic Encyclopedia of Type Strains, Phase IV (KMG-IV): sequencing the most valuable type-strain genomes for metagenomic binning, comparative biology and taxonomic classification.</title>
        <authorList>
            <person name="Goeker M."/>
        </authorList>
    </citation>
    <scope>NUCLEOTIDE SEQUENCE [LARGE SCALE GENOMIC DNA]</scope>
    <source>
        <strain evidence="2 3">DSM 26048</strain>
    </source>
</reference>
<evidence type="ECO:0000256" key="1">
    <source>
        <dbReference type="SAM" id="Phobius"/>
    </source>
</evidence>
<organism evidence="2 3">
    <name type="scientific">Paenibacillus eucommiae</name>
    <dbReference type="NCBI Taxonomy" id="1355755"/>
    <lineage>
        <taxon>Bacteria</taxon>
        <taxon>Bacillati</taxon>
        <taxon>Bacillota</taxon>
        <taxon>Bacilli</taxon>
        <taxon>Bacillales</taxon>
        <taxon>Paenibacillaceae</taxon>
        <taxon>Paenibacillus</taxon>
    </lineage>
</organism>
<name>A0ABS4ISZ3_9BACL</name>
<gene>
    <name evidence="2" type="ORF">J2Z66_002249</name>
</gene>
<protein>
    <recommendedName>
        <fullName evidence="4">ABC transporter permease</fullName>
    </recommendedName>
</protein>
<feature type="transmembrane region" description="Helical" evidence="1">
    <location>
        <begin position="136"/>
        <end position="153"/>
    </location>
</feature>
<dbReference type="RefSeq" id="WP_209971390.1">
    <property type="nucleotide sequence ID" value="NZ_JAGGLB010000005.1"/>
</dbReference>
<dbReference type="EMBL" id="JAGGLB010000005">
    <property type="protein sequence ID" value="MBP1990643.1"/>
    <property type="molecule type" value="Genomic_DNA"/>
</dbReference>
<feature type="transmembrane region" description="Helical" evidence="1">
    <location>
        <begin position="46"/>
        <end position="71"/>
    </location>
</feature>
<keyword evidence="3" id="KW-1185">Reference proteome</keyword>
<feature type="transmembrane region" description="Helical" evidence="1">
    <location>
        <begin position="20"/>
        <end position="40"/>
    </location>
</feature>
<sequence length="228" mass="26204">MNRTMSVVRMHTIDKFNWMILPWIIMFSSFTVNLIIGYFLGGEQPMYTGGIISLFIFLMVIGIITPVQMFPFALGFSVRRKDFFFGVTLIAVLFSAFSAIALLLLSLVEGWTGRWGVNLHFFSLPYVNDGSRIEQFILYFALMLCFFFTGFIISSMYRRFGKSGVFTFFIAIFLLLTIIGFVGNFYGWWLELFNFVSKQTAFQLSLCTIPVTIVCALLSYLMLRKSTI</sequence>
<keyword evidence="1" id="KW-1133">Transmembrane helix</keyword>
<evidence type="ECO:0000313" key="3">
    <source>
        <dbReference type="Proteomes" id="UP001519287"/>
    </source>
</evidence>
<keyword evidence="1" id="KW-0812">Transmembrane</keyword>
<dbReference type="Proteomes" id="UP001519287">
    <property type="component" value="Unassembled WGS sequence"/>
</dbReference>
<feature type="transmembrane region" description="Helical" evidence="1">
    <location>
        <begin position="165"/>
        <end position="189"/>
    </location>
</feature>
<proteinExistence type="predicted"/>
<feature type="transmembrane region" description="Helical" evidence="1">
    <location>
        <begin position="83"/>
        <end position="108"/>
    </location>
</feature>
<feature type="transmembrane region" description="Helical" evidence="1">
    <location>
        <begin position="201"/>
        <end position="223"/>
    </location>
</feature>
<accession>A0ABS4ISZ3</accession>
<comment type="caution">
    <text evidence="2">The sequence shown here is derived from an EMBL/GenBank/DDBJ whole genome shotgun (WGS) entry which is preliminary data.</text>
</comment>
<evidence type="ECO:0008006" key="4">
    <source>
        <dbReference type="Google" id="ProtNLM"/>
    </source>
</evidence>
<keyword evidence="1" id="KW-0472">Membrane</keyword>
<evidence type="ECO:0000313" key="2">
    <source>
        <dbReference type="EMBL" id="MBP1990643.1"/>
    </source>
</evidence>